<accession>A0ABP9DPT0</accession>
<organism evidence="14 15">
    <name type="scientific">Algivirga pacifica</name>
    <dbReference type="NCBI Taxonomy" id="1162670"/>
    <lineage>
        <taxon>Bacteria</taxon>
        <taxon>Pseudomonadati</taxon>
        <taxon>Bacteroidota</taxon>
        <taxon>Cytophagia</taxon>
        <taxon>Cytophagales</taxon>
        <taxon>Flammeovirgaceae</taxon>
        <taxon>Algivirga</taxon>
    </lineage>
</organism>
<dbReference type="PANTHER" id="PTHR30069:SF29">
    <property type="entry name" value="HEMOGLOBIN AND HEMOGLOBIN-HAPTOGLOBIN-BINDING PROTEIN 1-RELATED"/>
    <property type="match status" value="1"/>
</dbReference>
<dbReference type="InterPro" id="IPR012910">
    <property type="entry name" value="Plug_dom"/>
</dbReference>
<keyword evidence="2 10" id="KW-0813">Transport</keyword>
<evidence type="ECO:0000256" key="1">
    <source>
        <dbReference type="ARBA" id="ARBA00004571"/>
    </source>
</evidence>
<dbReference type="PANTHER" id="PTHR30069">
    <property type="entry name" value="TONB-DEPENDENT OUTER MEMBRANE RECEPTOR"/>
    <property type="match status" value="1"/>
</dbReference>
<dbReference type="EMBL" id="BAABJX010000069">
    <property type="protein sequence ID" value="GAA4851921.1"/>
    <property type="molecule type" value="Genomic_DNA"/>
</dbReference>
<evidence type="ECO:0000256" key="10">
    <source>
        <dbReference type="PROSITE-ProRule" id="PRU01360"/>
    </source>
</evidence>
<evidence type="ECO:0000256" key="3">
    <source>
        <dbReference type="ARBA" id="ARBA00022452"/>
    </source>
</evidence>
<dbReference type="Proteomes" id="UP001500298">
    <property type="component" value="Unassembled WGS sequence"/>
</dbReference>
<name>A0ABP9DPT0_9BACT</name>
<evidence type="ECO:0008006" key="16">
    <source>
        <dbReference type="Google" id="ProtNLM"/>
    </source>
</evidence>
<dbReference type="Gene3D" id="2.40.170.20">
    <property type="entry name" value="TonB-dependent receptor, beta-barrel domain"/>
    <property type="match status" value="1"/>
</dbReference>
<protein>
    <recommendedName>
        <fullName evidence="16">TonB-dependent receptor</fullName>
    </recommendedName>
</protein>
<comment type="subcellular location">
    <subcellularLocation>
        <location evidence="1 10">Cell outer membrane</location>
        <topology evidence="1 10">Multi-pass membrane protein</topology>
    </subcellularLocation>
</comment>
<keyword evidence="15" id="KW-1185">Reference proteome</keyword>
<keyword evidence="6 11" id="KW-0798">TonB box</keyword>
<dbReference type="InterPro" id="IPR037066">
    <property type="entry name" value="Plug_dom_sf"/>
</dbReference>
<dbReference type="Gene3D" id="2.170.130.10">
    <property type="entry name" value="TonB-dependent receptor, plug domain"/>
    <property type="match status" value="1"/>
</dbReference>
<evidence type="ECO:0000313" key="14">
    <source>
        <dbReference type="EMBL" id="GAA4851921.1"/>
    </source>
</evidence>
<evidence type="ECO:0000313" key="15">
    <source>
        <dbReference type="Proteomes" id="UP001500298"/>
    </source>
</evidence>
<keyword evidence="8" id="KW-0675">Receptor</keyword>
<feature type="domain" description="TonB-dependent receptor plug" evidence="13">
    <location>
        <begin position="42"/>
        <end position="153"/>
    </location>
</feature>
<dbReference type="InterPro" id="IPR036942">
    <property type="entry name" value="Beta-barrel_TonB_sf"/>
</dbReference>
<sequence length="696" mass="78572">MNATQAQIQGLGELQFSIAALNQEAVIQEQEVVTATKIAQTLKEAPATITVITAEEIKQRGYSSLSDVLQGVAGIYQLTDHTNVNLGVRGVNGGLRANSRIIKLMINGQQVAFRPYNANFLTESLIPIQMIKRVEVLRGASSALFGANAYLGVINVITHQPRDYREAQTGEVRLGGNKLGDNYGEEYSLYLTRQLTTKTAVSVAFNNTVQRFDGLEVQNLPDRITPLYSGKTKDAYRLGRSFYTEVNHRFDNNALFSFDASVQHHEGNAGFKDWGVLEEGNYLNYAHFYARGRYERNFGKNTVWKSSVTWAAGSPADAERLTLNQRDFGDWVERKVNFNALDFSTYLNTDFKAGNLTAGVDYTTDKQQLLVFERYFQDGENIGMAAYDPLGAKRFNNIGVYLQGIYYPFHDTLDNRRLYMMTGIRYDHHNIYGDVLNYRLAAVYRLYRQLYVKAIYGTSFMAPAPTQLYRVSLPADVIGNEELKPERARTMELALNGEISQGITLSANIYYTRVDDKVELVRQDAASLNVIPVNKATIHSKGIELGGRYSYKSFWTYGNMSYQHSTYDKYMHFVGNYKEHTRLYPGWMTKAGVGYALSQYKVAATLEGQWIGERLSSEQNIVLNDAVNENPYALGAYTLMNLYLSTHNLKFIHGKELRIGFKVNNLLNTSYAFPGFKGYDIPGFGRNYQLTIAHAI</sequence>
<reference evidence="15" key="1">
    <citation type="journal article" date="2019" name="Int. J. Syst. Evol. Microbiol.">
        <title>The Global Catalogue of Microorganisms (GCM) 10K type strain sequencing project: providing services to taxonomists for standard genome sequencing and annotation.</title>
        <authorList>
            <consortium name="The Broad Institute Genomics Platform"/>
            <consortium name="The Broad Institute Genome Sequencing Center for Infectious Disease"/>
            <person name="Wu L."/>
            <person name="Ma J."/>
        </authorList>
    </citation>
    <scope>NUCLEOTIDE SEQUENCE [LARGE SCALE GENOMIC DNA]</scope>
    <source>
        <strain evidence="15">JCM 18326</strain>
    </source>
</reference>
<dbReference type="Pfam" id="PF00593">
    <property type="entry name" value="TonB_dep_Rec_b-barrel"/>
    <property type="match status" value="1"/>
</dbReference>
<evidence type="ECO:0000256" key="4">
    <source>
        <dbReference type="ARBA" id="ARBA00022692"/>
    </source>
</evidence>
<gene>
    <name evidence="14" type="ORF">GCM10023331_40590</name>
</gene>
<keyword evidence="5" id="KW-0732">Signal</keyword>
<dbReference type="Pfam" id="PF07715">
    <property type="entry name" value="Plug"/>
    <property type="match status" value="1"/>
</dbReference>
<evidence type="ECO:0000256" key="6">
    <source>
        <dbReference type="ARBA" id="ARBA00023077"/>
    </source>
</evidence>
<proteinExistence type="inferred from homology"/>
<evidence type="ECO:0000256" key="9">
    <source>
        <dbReference type="ARBA" id="ARBA00023237"/>
    </source>
</evidence>
<keyword evidence="3 10" id="KW-1134">Transmembrane beta strand</keyword>
<keyword evidence="7 10" id="KW-0472">Membrane</keyword>
<evidence type="ECO:0000256" key="5">
    <source>
        <dbReference type="ARBA" id="ARBA00022729"/>
    </source>
</evidence>
<keyword evidence="4 10" id="KW-0812">Transmembrane</keyword>
<evidence type="ECO:0000256" key="11">
    <source>
        <dbReference type="RuleBase" id="RU003357"/>
    </source>
</evidence>
<dbReference type="InterPro" id="IPR000531">
    <property type="entry name" value="Beta-barrel_TonB"/>
</dbReference>
<comment type="similarity">
    <text evidence="10 11">Belongs to the TonB-dependent receptor family.</text>
</comment>
<dbReference type="PROSITE" id="PS52016">
    <property type="entry name" value="TONB_DEPENDENT_REC_3"/>
    <property type="match status" value="1"/>
</dbReference>
<evidence type="ECO:0000256" key="7">
    <source>
        <dbReference type="ARBA" id="ARBA00023136"/>
    </source>
</evidence>
<evidence type="ECO:0000256" key="2">
    <source>
        <dbReference type="ARBA" id="ARBA00022448"/>
    </source>
</evidence>
<dbReference type="SUPFAM" id="SSF56935">
    <property type="entry name" value="Porins"/>
    <property type="match status" value="1"/>
</dbReference>
<evidence type="ECO:0000259" key="12">
    <source>
        <dbReference type="Pfam" id="PF00593"/>
    </source>
</evidence>
<feature type="domain" description="TonB-dependent receptor-like beta-barrel" evidence="12">
    <location>
        <begin position="238"/>
        <end position="666"/>
    </location>
</feature>
<evidence type="ECO:0000259" key="13">
    <source>
        <dbReference type="Pfam" id="PF07715"/>
    </source>
</evidence>
<comment type="caution">
    <text evidence="14">The sequence shown here is derived from an EMBL/GenBank/DDBJ whole genome shotgun (WGS) entry which is preliminary data.</text>
</comment>
<keyword evidence="9 10" id="KW-0998">Cell outer membrane</keyword>
<dbReference type="InterPro" id="IPR039426">
    <property type="entry name" value="TonB-dep_rcpt-like"/>
</dbReference>
<evidence type="ECO:0000256" key="8">
    <source>
        <dbReference type="ARBA" id="ARBA00023170"/>
    </source>
</evidence>